<feature type="domain" description="XdhC Rossmann" evidence="2">
    <location>
        <begin position="176"/>
        <end position="317"/>
    </location>
</feature>
<dbReference type="InterPro" id="IPR027051">
    <property type="entry name" value="XdhC_Rossmann_dom"/>
</dbReference>
<proteinExistence type="predicted"/>
<dbReference type="EMBL" id="BMKA01000012">
    <property type="protein sequence ID" value="GGA33773.1"/>
    <property type="molecule type" value="Genomic_DNA"/>
</dbReference>
<dbReference type="AlphaFoldDB" id="A0A916VT94"/>
<evidence type="ECO:0000259" key="2">
    <source>
        <dbReference type="Pfam" id="PF13478"/>
    </source>
</evidence>
<dbReference type="RefSeq" id="WP_188678928.1">
    <property type="nucleotide sequence ID" value="NZ_BMKA01000012.1"/>
</dbReference>
<reference evidence="3" key="2">
    <citation type="submission" date="2020-09" db="EMBL/GenBank/DDBJ databases">
        <authorList>
            <person name="Sun Q."/>
            <person name="Zhou Y."/>
        </authorList>
    </citation>
    <scope>NUCLEOTIDE SEQUENCE</scope>
    <source>
        <strain evidence="3">CGMCC 1.15880</strain>
    </source>
</reference>
<evidence type="ECO:0000313" key="4">
    <source>
        <dbReference type="Proteomes" id="UP000628017"/>
    </source>
</evidence>
<name>A0A916VT94_9RHOB</name>
<reference evidence="3" key="1">
    <citation type="journal article" date="2014" name="Int. J. Syst. Evol. Microbiol.">
        <title>Complete genome sequence of Corynebacterium casei LMG S-19264T (=DSM 44701T), isolated from a smear-ripened cheese.</title>
        <authorList>
            <consortium name="US DOE Joint Genome Institute (JGI-PGF)"/>
            <person name="Walter F."/>
            <person name="Albersmeier A."/>
            <person name="Kalinowski J."/>
            <person name="Ruckert C."/>
        </authorList>
    </citation>
    <scope>NUCLEOTIDE SEQUENCE</scope>
    <source>
        <strain evidence="3">CGMCC 1.15880</strain>
    </source>
</reference>
<accession>A0A916VT94</accession>
<dbReference type="InterPro" id="IPR052698">
    <property type="entry name" value="MoCofactor_Util/Proc"/>
</dbReference>
<organism evidence="3 4">
    <name type="scientific">Neptunicoccus cionae</name>
    <dbReference type="NCBI Taxonomy" id="2035344"/>
    <lineage>
        <taxon>Bacteria</taxon>
        <taxon>Pseudomonadati</taxon>
        <taxon>Pseudomonadota</taxon>
        <taxon>Alphaproteobacteria</taxon>
        <taxon>Rhodobacterales</taxon>
        <taxon>Paracoccaceae</taxon>
        <taxon>Neptunicoccus</taxon>
    </lineage>
</organism>
<dbReference type="Pfam" id="PF02625">
    <property type="entry name" value="XdhC_CoxI"/>
    <property type="match status" value="1"/>
</dbReference>
<dbReference type="Gene3D" id="3.40.50.720">
    <property type="entry name" value="NAD(P)-binding Rossmann-like Domain"/>
    <property type="match status" value="1"/>
</dbReference>
<evidence type="ECO:0000313" key="3">
    <source>
        <dbReference type="EMBL" id="GGA33773.1"/>
    </source>
</evidence>
<keyword evidence="4" id="KW-1185">Reference proteome</keyword>
<dbReference type="PANTHER" id="PTHR30388">
    <property type="entry name" value="ALDEHYDE OXIDOREDUCTASE MOLYBDENUM COFACTOR ASSEMBLY PROTEIN"/>
    <property type="match status" value="1"/>
</dbReference>
<dbReference type="Proteomes" id="UP000628017">
    <property type="component" value="Unassembled WGS sequence"/>
</dbReference>
<gene>
    <name evidence="3" type="ORF">GCM10011498_38740</name>
</gene>
<feature type="domain" description="XdhC- CoxI" evidence="1">
    <location>
        <begin position="18"/>
        <end position="83"/>
    </location>
</feature>
<dbReference type="InterPro" id="IPR003777">
    <property type="entry name" value="XdhC_CoxI"/>
</dbReference>
<evidence type="ECO:0000259" key="1">
    <source>
        <dbReference type="Pfam" id="PF02625"/>
    </source>
</evidence>
<protein>
    <submittedName>
        <fullName evidence="3">XdhC/CoxI family protein</fullName>
    </submittedName>
</protein>
<dbReference type="Pfam" id="PF13478">
    <property type="entry name" value="XdhC_C"/>
    <property type="match status" value="1"/>
</dbReference>
<comment type="caution">
    <text evidence="3">The sequence shown here is derived from an EMBL/GenBank/DDBJ whole genome shotgun (WGS) entry which is preliminary data.</text>
</comment>
<dbReference type="PANTHER" id="PTHR30388:SF4">
    <property type="entry name" value="MOLYBDENUM COFACTOR INSERTION CHAPERONE PAOD"/>
    <property type="match status" value="1"/>
</dbReference>
<sequence length="324" mass="34228">MTQSNLDNMPEVVLGYINQGYRAALATVIETWGSAPRPVGAQLAIRDDGEFQGSVSGGCVEGAVVAEALEALNTGDCRVLEYGVSDEEVFAVGLACGGTIKVLVEPVGNGQGPSVEDIQAIAAARKDRRPVGIQTNLTNWHRRLIGPADAGARFASDKSGMDDDVFTVIQNPPLRLVVVGAVHIAQALLPMARIAGYAPYLVDPRDSFASQSRFPGETILNDWPDAAVEQLGLDARTALVTLTHDPKLDTPALAAGLKSDAFYIGALGSTRTHAKRRAELEELGFDATQIARISGPVGLDIGAATPSEIALSIMAEMTQTLRQR</sequence>